<dbReference type="Pfam" id="PF10471">
    <property type="entry name" value="ANAPC_CDC26"/>
    <property type="match status" value="1"/>
</dbReference>
<keyword evidence="4" id="KW-1185">Reference proteome</keyword>
<name>A0A3B0JDK3_DROGU</name>
<evidence type="ECO:0000313" key="3">
    <source>
        <dbReference type="EMBL" id="SPP78713.1"/>
    </source>
</evidence>
<dbReference type="Proteomes" id="UP000268350">
    <property type="component" value="Unassembled WGS sequence"/>
</dbReference>
<dbReference type="OrthoDB" id="7871490at2759"/>
<evidence type="ECO:0000256" key="2">
    <source>
        <dbReference type="SAM" id="MobiDB-lite"/>
    </source>
</evidence>
<keyword evidence="1" id="KW-0833">Ubl conjugation pathway</keyword>
<feature type="region of interest" description="Disordered" evidence="2">
    <location>
        <begin position="23"/>
        <end position="146"/>
    </location>
</feature>
<dbReference type="InterPro" id="IPR018860">
    <property type="entry name" value="APC_suCDC26"/>
</dbReference>
<proteinExistence type="predicted"/>
<organism evidence="3 4">
    <name type="scientific">Drosophila guanche</name>
    <name type="common">Fruit fly</name>
    <dbReference type="NCBI Taxonomy" id="7266"/>
    <lineage>
        <taxon>Eukaryota</taxon>
        <taxon>Metazoa</taxon>
        <taxon>Ecdysozoa</taxon>
        <taxon>Arthropoda</taxon>
        <taxon>Hexapoda</taxon>
        <taxon>Insecta</taxon>
        <taxon>Pterygota</taxon>
        <taxon>Neoptera</taxon>
        <taxon>Endopterygota</taxon>
        <taxon>Diptera</taxon>
        <taxon>Brachycera</taxon>
        <taxon>Muscomorpha</taxon>
        <taxon>Ephydroidea</taxon>
        <taxon>Drosophilidae</taxon>
        <taxon>Drosophila</taxon>
        <taxon>Sophophora</taxon>
    </lineage>
</organism>
<dbReference type="GO" id="GO:0005680">
    <property type="term" value="C:anaphase-promoting complex"/>
    <property type="evidence" value="ECO:0007669"/>
    <property type="project" value="InterPro"/>
</dbReference>
<protein>
    <submittedName>
        <fullName evidence="3">Uncharacterized protein</fullName>
    </submittedName>
</protein>
<evidence type="ECO:0000313" key="4">
    <source>
        <dbReference type="Proteomes" id="UP000268350"/>
    </source>
</evidence>
<sequence length="146" mass="15361">MLKRDLQSITLKLSDLKEYDAKRLENKIKNQRPRQSVEPITGDDASTSGTTTSSFSGGNFTDTPSANTPTGSTTPTLPTEEDVADRPPRPTSVAATATTAATNSGSTDDDVSVAAVADDNDTIDELSDDNWVDLEPNDEDGARGGA</sequence>
<reference evidence="4" key="1">
    <citation type="submission" date="2018-01" db="EMBL/GenBank/DDBJ databases">
        <authorList>
            <person name="Alioto T."/>
            <person name="Alioto T."/>
        </authorList>
    </citation>
    <scope>NUCLEOTIDE SEQUENCE [LARGE SCALE GENOMIC DNA]</scope>
</reference>
<evidence type="ECO:0000256" key="1">
    <source>
        <dbReference type="ARBA" id="ARBA00022786"/>
    </source>
</evidence>
<dbReference type="OMA" id="VTQRQME"/>
<feature type="compositionally biased region" description="Low complexity" evidence="2">
    <location>
        <begin position="42"/>
        <end position="78"/>
    </location>
</feature>
<dbReference type="AlphaFoldDB" id="A0A3B0JDK3"/>
<dbReference type="GO" id="GO:0031145">
    <property type="term" value="P:anaphase-promoting complex-dependent catabolic process"/>
    <property type="evidence" value="ECO:0007669"/>
    <property type="project" value="InterPro"/>
</dbReference>
<dbReference type="EMBL" id="OUUW01000003">
    <property type="protein sequence ID" value="SPP78713.1"/>
    <property type="molecule type" value="Genomic_DNA"/>
</dbReference>
<gene>
    <name evidence="3" type="ORF">DGUA_6G011428</name>
</gene>
<feature type="compositionally biased region" description="Acidic residues" evidence="2">
    <location>
        <begin position="118"/>
        <end position="139"/>
    </location>
</feature>
<accession>A0A3B0JDK3</accession>